<protein>
    <recommendedName>
        <fullName evidence="3">Peptidase M6-like domain-containing protein</fullName>
    </recommendedName>
</protein>
<keyword evidence="5" id="KW-1185">Reference proteome</keyword>
<dbReference type="NCBIfam" id="TIGR03296">
    <property type="entry name" value="M6dom_TIGR03296"/>
    <property type="match status" value="1"/>
</dbReference>
<evidence type="ECO:0000256" key="2">
    <source>
        <dbReference type="SAM" id="SignalP"/>
    </source>
</evidence>
<dbReference type="Pfam" id="PF05547">
    <property type="entry name" value="Peptidase_M6"/>
    <property type="match status" value="1"/>
</dbReference>
<comment type="caution">
    <text evidence="4">The sequence shown here is derived from an EMBL/GenBank/DDBJ whole genome shotgun (WGS) entry which is preliminary data.</text>
</comment>
<evidence type="ECO:0000313" key="4">
    <source>
        <dbReference type="EMBL" id="GAA5508037.1"/>
    </source>
</evidence>
<feature type="domain" description="Peptidase M6-like" evidence="3">
    <location>
        <begin position="176"/>
        <end position="390"/>
    </location>
</feature>
<accession>A0ABP9VSA1</accession>
<evidence type="ECO:0000313" key="5">
    <source>
        <dbReference type="Proteomes" id="UP001416858"/>
    </source>
</evidence>
<proteinExistence type="predicted"/>
<evidence type="ECO:0000256" key="1">
    <source>
        <dbReference type="SAM" id="MobiDB-lite"/>
    </source>
</evidence>
<dbReference type="InterPro" id="IPR008757">
    <property type="entry name" value="Peptidase_M6-like_domain"/>
</dbReference>
<feature type="region of interest" description="Disordered" evidence="1">
    <location>
        <begin position="514"/>
        <end position="534"/>
    </location>
</feature>
<organism evidence="4 5">
    <name type="scientific">Novipirellula caenicola</name>
    <dbReference type="NCBI Taxonomy" id="1536901"/>
    <lineage>
        <taxon>Bacteria</taxon>
        <taxon>Pseudomonadati</taxon>
        <taxon>Planctomycetota</taxon>
        <taxon>Planctomycetia</taxon>
        <taxon>Pirellulales</taxon>
        <taxon>Pirellulaceae</taxon>
        <taxon>Novipirellula</taxon>
    </lineage>
</organism>
<dbReference type="PANTHER" id="PTHR41775:SF1">
    <property type="entry name" value="PEPTIDASE M6-LIKE DOMAIN-CONTAINING PROTEIN"/>
    <property type="match status" value="1"/>
</dbReference>
<name>A0ABP9VSA1_9BACT</name>
<reference evidence="4 5" key="1">
    <citation type="submission" date="2024-02" db="EMBL/GenBank/DDBJ databases">
        <title>Rhodopirellula caenicola NBRC 110016.</title>
        <authorList>
            <person name="Ichikawa N."/>
            <person name="Katano-Makiyama Y."/>
            <person name="Hidaka K."/>
        </authorList>
    </citation>
    <scope>NUCLEOTIDE SEQUENCE [LARGE SCALE GENOMIC DNA]</scope>
    <source>
        <strain evidence="4 5">NBRC 110016</strain>
    </source>
</reference>
<dbReference type="PANTHER" id="PTHR41775">
    <property type="entry name" value="SECRETED PROTEIN-RELATED"/>
    <property type="match status" value="1"/>
</dbReference>
<dbReference type="Proteomes" id="UP001416858">
    <property type="component" value="Unassembled WGS sequence"/>
</dbReference>
<keyword evidence="2" id="KW-0732">Signal</keyword>
<evidence type="ECO:0000259" key="3">
    <source>
        <dbReference type="Pfam" id="PF05547"/>
    </source>
</evidence>
<feature type="signal peptide" evidence="2">
    <location>
        <begin position="1"/>
        <end position="21"/>
    </location>
</feature>
<feature type="chain" id="PRO_5047205956" description="Peptidase M6-like domain-containing protein" evidence="2">
    <location>
        <begin position="22"/>
        <end position="752"/>
    </location>
</feature>
<feature type="compositionally biased region" description="Polar residues" evidence="1">
    <location>
        <begin position="517"/>
        <end position="531"/>
    </location>
</feature>
<sequence>MLLRKALFFSIASCIVMTQSAFGNSASPFPVEVTQPSGEKIQLYVRGNEKLNWYEYVPEALDVRRDAALSPADAKQASTPGFTVVRDADGRYVYAQLDANSNWAPSDTIVGIDAPPNVQRRLIPPPENVQRVIRSRLPEQNIPSRAAAPQGTVKNLVVLLRFKDHANRPLPTQAEYDQLFNAQSPVSGIAPTGSVKMFYNENSYGKMNLESTVIDWVTLPKTEAYYANGQSGLSSRTWEALRDGLKIISASGTVNFADFDNENGGSGDGWIDAITFVHSGYAAEFGGVAGGADKEDRIWSHRWAMSPWSDSASGVKVSDYNINPGIWSTSGNAIGRIGVICHELGHFFGLPDLYDYSGKGEGCGSWCLMANSWGFDGSQYRPPHMSAWCKVSLSWNTAQPISNAGTYKLKSTATPGATIYRIDYPGGSSNEYLLIENRQAVGAYESGIPAGAGGKGGLAIWHIDDSMPENDHPGFPGSPGFPGEHYKVGLIQADGLWELEKGLNRGNANDVFRKGNNDSLTDSTNPNSDSYTGIKLPPITNISDSSPEMSFQYGSENNAPDGGESTNTLLAGLLRTEVPTSNVVNFSDDGKAATIILDRLQSSSDRDSVDVQHATFVLPLKDASNASTVKIIIRGYFNTDDGSVGHVLLAASGTTALIDPKANPMSQSSKPLASNAQRAQHIARKANIASDRRDVNRKPSSEADLDFMYEMSTKINSEDRLPITIILRTERLKKDSVGALLSIDSIDLEIQP</sequence>
<gene>
    <name evidence="4" type="ORF">Rcae01_03497</name>
</gene>
<dbReference type="SUPFAM" id="SSF55486">
    <property type="entry name" value="Metalloproteases ('zincins'), catalytic domain"/>
    <property type="match status" value="1"/>
</dbReference>
<dbReference type="EMBL" id="BAABRO010000007">
    <property type="protein sequence ID" value="GAA5508037.1"/>
    <property type="molecule type" value="Genomic_DNA"/>
</dbReference>